<dbReference type="AlphaFoldDB" id="A0A812XBA8"/>
<sequence>MDLKQALQTPRGAFPCCQTSAGSLLCEVINMVQSGSTWLNDCLGATSEEYSCSLSEFVTLVQDYDQRLNKVFARMDTATTDSFTAIQTNLKALLDQYFLSKITLIGNGVTCGFMGTAYKGVVDGMCYGGVWGLKAVSSSYAACAVVTLLPDRRVVQGWKLSDVQSSCDSCQILGSCARPLKLILCVSAKDAKLLKYQEVAAFAFEGSVTANTSWIDSGFW</sequence>
<name>A0A812XBA8_SYMPI</name>
<organism evidence="1 2">
    <name type="scientific">Symbiodinium pilosum</name>
    <name type="common">Dinoflagellate</name>
    <dbReference type="NCBI Taxonomy" id="2952"/>
    <lineage>
        <taxon>Eukaryota</taxon>
        <taxon>Sar</taxon>
        <taxon>Alveolata</taxon>
        <taxon>Dinophyceae</taxon>
        <taxon>Suessiales</taxon>
        <taxon>Symbiodiniaceae</taxon>
        <taxon>Symbiodinium</taxon>
    </lineage>
</organism>
<protein>
    <submittedName>
        <fullName evidence="1">Uncharacterized protein</fullName>
    </submittedName>
</protein>
<keyword evidence="2" id="KW-1185">Reference proteome</keyword>
<dbReference type="OrthoDB" id="430649at2759"/>
<comment type="caution">
    <text evidence="1">The sequence shown here is derived from an EMBL/GenBank/DDBJ whole genome shotgun (WGS) entry which is preliminary data.</text>
</comment>
<evidence type="ECO:0000313" key="1">
    <source>
        <dbReference type="EMBL" id="CAE7720134.1"/>
    </source>
</evidence>
<dbReference type="Proteomes" id="UP000649617">
    <property type="component" value="Unassembled WGS sequence"/>
</dbReference>
<dbReference type="EMBL" id="CAJNIZ010045441">
    <property type="protein sequence ID" value="CAE7720134.1"/>
    <property type="molecule type" value="Genomic_DNA"/>
</dbReference>
<proteinExistence type="predicted"/>
<gene>
    <name evidence="1" type="ORF">SPIL2461_LOCUS20507</name>
</gene>
<evidence type="ECO:0000313" key="2">
    <source>
        <dbReference type="Proteomes" id="UP000649617"/>
    </source>
</evidence>
<reference evidence="1" key="1">
    <citation type="submission" date="2021-02" db="EMBL/GenBank/DDBJ databases">
        <authorList>
            <person name="Dougan E. K."/>
            <person name="Rhodes N."/>
            <person name="Thang M."/>
            <person name="Chan C."/>
        </authorList>
    </citation>
    <scope>NUCLEOTIDE SEQUENCE</scope>
</reference>
<accession>A0A812XBA8</accession>